<dbReference type="SUPFAM" id="SSF51126">
    <property type="entry name" value="Pectin lyase-like"/>
    <property type="match status" value="1"/>
</dbReference>
<dbReference type="PROSITE" id="PS50093">
    <property type="entry name" value="PKD"/>
    <property type="match status" value="1"/>
</dbReference>
<feature type="domain" description="PKD" evidence="2">
    <location>
        <begin position="1076"/>
        <end position="1131"/>
    </location>
</feature>
<proteinExistence type="predicted"/>
<dbReference type="InterPro" id="IPR035986">
    <property type="entry name" value="PKD_dom_sf"/>
</dbReference>
<keyword evidence="4" id="KW-1185">Reference proteome</keyword>
<gene>
    <name evidence="3" type="ORF">B0I18_10981</name>
</gene>
<sequence length="1217" mass="126417">MQKANRLFLLFLLAICPLAMRAQTAYFTDGTAQTPTPDYGPVYRSSAASSDDLSRYAYLYTEAELAAKGILPGATITQLGWVKNNTAATTGGGVFRIFMKNSLTAAYAPFDASWAGLKGGTSLVYENLNQSIPATVTPNYVTFALSAPGFVYTGGSLEILTEWDISQVSGNPTTGAFNWMLSLVDQRTYGRNGNNPANLTTVGRTVTGRRPYLMMSYTPGLACSGTPVAGIATINKTSDSVCPLAPLVLGLTGSGANTGLTYEWESSPTDNPFTPTSISTASPVASLGITASLNTTWYRAKVRCNNGTPAYSVPLLLPVVAGLPAGNYTINKSLPTGGANFTSFKDALIALDCGITGPVVFDVVPNPAPYEEPVFFSEIRGASAVNTVKINGHGAFLYYYTGIISRQVLTLSGTKYLKIDSLNITCGGMNFGTSGWAALITNGAAYDSITNCVINVNNSGPLGSNINGICFSASNTSPTVAGNNGSHIYLGGNRIRGITLEGGPEYAITICGASDSNTIANNILENFASTGIYIDGATGTKVLNNELHRKTKTNVPDFYGIRTAGIAPGTIVTGNRIHSPGGTLINFGGSVYGIYAAGKGTPANRNLYANNAIYNINQGGVIYGIHAPAATQSDFIHNTVDIAVPINAWPTGFVRGISVSGTNTGIQVRNNIVSITGGNNGAKYGFYYDLATAVADAGRNNFYVNSTQPGAQSYGYYTTAYATMAAFQAAYPALEVGSLSQAPQYANVTGGNFLPLNGNLYNNGLNMQTLVPTDINGIARPAAPTPGAFQVSSSQINNAGALALIQPSGSFCSGPRPVKAAIVNAGINTLNTVEVHWMVNGVTQPVLSYTTPIPGMGSSDNVDTVDLGTAVFPAGVLSVVKIWTAMPNGQPDGLTANDTLTVSVQPVYSIMPGLGNDTAICAGDTLALNAGNPGGSYLWSDGSTGQGIAVTAAGTYFVTVTAANGCVGSDTLHLTVTPLPLVNLGNDTVICPGTALVLDAGNPGAAYLWNDGSTGQTLTVSAGATYSVAVTADACTGVDSITVSLTSLPVADSINAVYNSAATYTFTVYNPQFAHTYTWNFGDGTPVATGVSVAHTYTANGTYVVTLSMDGDCSDTTVTMSLSLVVSDAVTGIEDRYAAGDWLLYPNPAKNFLLLESKSGAAFKQVEIFTATGQRVFHMATGKSRLRIGTAGWAPGVYLLKVGAADGPAMRRFEILK</sequence>
<accession>A0A2P8CYM2</accession>
<organism evidence="3 4">
    <name type="scientific">Taibaiella chishuiensis</name>
    <dbReference type="NCBI Taxonomy" id="1434707"/>
    <lineage>
        <taxon>Bacteria</taxon>
        <taxon>Pseudomonadati</taxon>
        <taxon>Bacteroidota</taxon>
        <taxon>Chitinophagia</taxon>
        <taxon>Chitinophagales</taxon>
        <taxon>Chitinophagaceae</taxon>
        <taxon>Taibaiella</taxon>
    </lineage>
</organism>
<dbReference type="Pfam" id="PF18911">
    <property type="entry name" value="PKD_4"/>
    <property type="match status" value="1"/>
</dbReference>
<dbReference type="InterPro" id="IPR011050">
    <property type="entry name" value="Pectin_lyase_fold/virulence"/>
</dbReference>
<dbReference type="InterPro" id="IPR000601">
    <property type="entry name" value="PKD_dom"/>
</dbReference>
<feature type="signal peptide" evidence="1">
    <location>
        <begin position="1"/>
        <end position="21"/>
    </location>
</feature>
<dbReference type="InterPro" id="IPR006626">
    <property type="entry name" value="PbH1"/>
</dbReference>
<reference evidence="3 4" key="1">
    <citation type="submission" date="2018-03" db="EMBL/GenBank/DDBJ databases">
        <title>Genomic Encyclopedia of Type Strains, Phase III (KMG-III): the genomes of soil and plant-associated and newly described type strains.</title>
        <authorList>
            <person name="Whitman W."/>
        </authorList>
    </citation>
    <scope>NUCLEOTIDE SEQUENCE [LARGE SCALE GENOMIC DNA]</scope>
    <source>
        <strain evidence="3 4">CGMCC 1.12700</strain>
    </source>
</reference>
<dbReference type="OrthoDB" id="599473at2"/>
<dbReference type="Gene3D" id="2.60.40.10">
    <property type="entry name" value="Immunoglobulins"/>
    <property type="match status" value="1"/>
</dbReference>
<keyword evidence="1" id="KW-0732">Signal</keyword>
<dbReference type="AlphaFoldDB" id="A0A2P8CYM2"/>
<dbReference type="InterPro" id="IPR012334">
    <property type="entry name" value="Pectin_lyas_fold"/>
</dbReference>
<evidence type="ECO:0000256" key="1">
    <source>
        <dbReference type="SAM" id="SignalP"/>
    </source>
</evidence>
<dbReference type="CDD" id="cd00146">
    <property type="entry name" value="PKD"/>
    <property type="match status" value="1"/>
</dbReference>
<dbReference type="EMBL" id="PYGD01000009">
    <property type="protein sequence ID" value="PSK90075.1"/>
    <property type="molecule type" value="Genomic_DNA"/>
</dbReference>
<evidence type="ECO:0000259" key="2">
    <source>
        <dbReference type="PROSITE" id="PS50093"/>
    </source>
</evidence>
<dbReference type="InterPro" id="IPR013783">
    <property type="entry name" value="Ig-like_fold"/>
</dbReference>
<name>A0A2P8CYM2_9BACT</name>
<dbReference type="SUPFAM" id="SSF49299">
    <property type="entry name" value="PKD domain"/>
    <property type="match status" value="1"/>
</dbReference>
<protein>
    <submittedName>
        <fullName evidence="3">Putative secreted protein (Por secretion system target)</fullName>
    </submittedName>
</protein>
<dbReference type="Proteomes" id="UP000240572">
    <property type="component" value="Unassembled WGS sequence"/>
</dbReference>
<dbReference type="NCBIfam" id="TIGR04183">
    <property type="entry name" value="Por_Secre_tail"/>
    <property type="match status" value="1"/>
</dbReference>
<feature type="chain" id="PRO_5015132784" evidence="1">
    <location>
        <begin position="22"/>
        <end position="1217"/>
    </location>
</feature>
<comment type="caution">
    <text evidence="3">The sequence shown here is derived from an EMBL/GenBank/DDBJ whole genome shotgun (WGS) entry which is preliminary data.</text>
</comment>
<dbReference type="Gene3D" id="2.160.20.10">
    <property type="entry name" value="Single-stranded right-handed beta-helix, Pectin lyase-like"/>
    <property type="match status" value="1"/>
</dbReference>
<evidence type="ECO:0000313" key="3">
    <source>
        <dbReference type="EMBL" id="PSK90075.1"/>
    </source>
</evidence>
<dbReference type="Pfam" id="PF18962">
    <property type="entry name" value="Por_Secre_tail"/>
    <property type="match status" value="1"/>
</dbReference>
<dbReference type="SMART" id="SM00710">
    <property type="entry name" value="PbH1"/>
    <property type="match status" value="6"/>
</dbReference>
<dbReference type="RefSeq" id="WP_106524420.1">
    <property type="nucleotide sequence ID" value="NZ_PYGD01000009.1"/>
</dbReference>
<evidence type="ECO:0000313" key="4">
    <source>
        <dbReference type="Proteomes" id="UP000240572"/>
    </source>
</evidence>
<dbReference type="InterPro" id="IPR026444">
    <property type="entry name" value="Secre_tail"/>
</dbReference>